<dbReference type="PANTHER" id="PTHR43806:SF11">
    <property type="entry name" value="CEREVISIN-RELATED"/>
    <property type="match status" value="1"/>
</dbReference>
<dbReference type="SUPFAM" id="SSF52743">
    <property type="entry name" value="Subtilisin-like"/>
    <property type="match status" value="1"/>
</dbReference>
<organism evidence="15 16">
    <name type="scientific">Niallia nealsonii</name>
    <dbReference type="NCBI Taxonomy" id="115979"/>
    <lineage>
        <taxon>Bacteria</taxon>
        <taxon>Bacillati</taxon>
        <taxon>Bacillota</taxon>
        <taxon>Bacilli</taxon>
        <taxon>Bacillales</taxon>
        <taxon>Bacillaceae</taxon>
        <taxon>Niallia</taxon>
    </lineage>
</organism>
<keyword evidence="6 10" id="KW-0378">Hydrolase</keyword>
<dbReference type="Proteomes" id="UP000233375">
    <property type="component" value="Unassembled WGS sequence"/>
</dbReference>
<dbReference type="Pfam" id="PF00082">
    <property type="entry name" value="Peptidase_S8"/>
    <property type="match status" value="1"/>
</dbReference>
<evidence type="ECO:0000256" key="4">
    <source>
        <dbReference type="ARBA" id="ARBA00022525"/>
    </source>
</evidence>
<feature type="domain" description="Peptidase S8/S53" evidence="13">
    <location>
        <begin position="148"/>
        <end position="388"/>
    </location>
</feature>
<dbReference type="InterPro" id="IPR015500">
    <property type="entry name" value="Peptidase_S8_subtilisin-rel"/>
</dbReference>
<evidence type="ECO:0000256" key="2">
    <source>
        <dbReference type="ARBA" id="ARBA00004613"/>
    </source>
</evidence>
<dbReference type="PANTHER" id="PTHR43806">
    <property type="entry name" value="PEPTIDASE S8"/>
    <property type="match status" value="1"/>
</dbReference>
<dbReference type="AlphaFoldDB" id="A0A2N0Z771"/>
<evidence type="ECO:0000256" key="6">
    <source>
        <dbReference type="ARBA" id="ARBA00022801"/>
    </source>
</evidence>
<evidence type="ECO:0000256" key="8">
    <source>
        <dbReference type="ARBA" id="ARBA00022837"/>
    </source>
</evidence>
<dbReference type="EMBL" id="PISE01000004">
    <property type="protein sequence ID" value="PKG25350.1"/>
    <property type="molecule type" value="Genomic_DNA"/>
</dbReference>
<comment type="cofactor">
    <cofactor evidence="1">
        <name>Ca(2+)</name>
        <dbReference type="ChEBI" id="CHEBI:29108"/>
    </cofactor>
</comment>
<dbReference type="InterPro" id="IPR000209">
    <property type="entry name" value="Peptidase_S8/S53_dom"/>
</dbReference>
<evidence type="ECO:0000313" key="15">
    <source>
        <dbReference type="EMBL" id="PKG25350.1"/>
    </source>
</evidence>
<dbReference type="InterPro" id="IPR023828">
    <property type="entry name" value="Peptidase_S8_Ser-AS"/>
</dbReference>
<feature type="domain" description="FlgD/Vpr Ig-like" evidence="14">
    <location>
        <begin position="530"/>
        <end position="588"/>
    </location>
</feature>
<comment type="subcellular location">
    <subcellularLocation>
        <location evidence="2">Secreted</location>
    </subcellularLocation>
</comment>
<keyword evidence="8" id="KW-0106">Calcium</keyword>
<dbReference type="PROSITE" id="PS00138">
    <property type="entry name" value="SUBTILASE_SER"/>
    <property type="match status" value="1"/>
</dbReference>
<evidence type="ECO:0000256" key="11">
    <source>
        <dbReference type="RuleBase" id="RU003355"/>
    </source>
</evidence>
<protein>
    <submittedName>
        <fullName evidence="15">Uncharacterized protein</fullName>
    </submittedName>
</protein>
<reference evidence="15 16" key="1">
    <citation type="journal article" date="2003" name="Int. J. Syst. Evol. Microbiol.">
        <title>Bacillus nealsonii sp. nov., isolated from a spacecraft-assembly facility, whose spores are gamma-radiation resistant.</title>
        <authorList>
            <person name="Venkateswaran K."/>
            <person name="Kempf M."/>
            <person name="Chen F."/>
            <person name="Satomi M."/>
            <person name="Nicholson W."/>
            <person name="Kern R."/>
        </authorList>
    </citation>
    <scope>NUCLEOTIDE SEQUENCE [LARGE SCALE GENOMIC DNA]</scope>
    <source>
        <strain evidence="15 16">FO-92</strain>
    </source>
</reference>
<evidence type="ECO:0000256" key="5">
    <source>
        <dbReference type="ARBA" id="ARBA00022670"/>
    </source>
</evidence>
<dbReference type="RefSeq" id="WP_101175455.1">
    <property type="nucleotide sequence ID" value="NZ_PISE01000004.1"/>
</dbReference>
<dbReference type="InterPro" id="IPR022398">
    <property type="entry name" value="Peptidase_S8_His-AS"/>
</dbReference>
<feature type="active site" description="Charge relay system" evidence="9 10">
    <location>
        <position position="188"/>
    </location>
</feature>
<dbReference type="InterPro" id="IPR036852">
    <property type="entry name" value="Peptidase_S8/S53_dom_sf"/>
</dbReference>
<feature type="active site" description="Charge relay system" evidence="9 10">
    <location>
        <position position="156"/>
    </location>
</feature>
<keyword evidence="4" id="KW-0964">Secreted</keyword>
<dbReference type="PROSITE" id="PS00136">
    <property type="entry name" value="SUBTILASE_ASP"/>
    <property type="match status" value="1"/>
</dbReference>
<keyword evidence="5 10" id="KW-0645">Protease</keyword>
<dbReference type="InterPro" id="IPR050131">
    <property type="entry name" value="Peptidase_S8_subtilisin-like"/>
</dbReference>
<gene>
    <name evidence="15" type="ORF">CWS01_02400</name>
</gene>
<dbReference type="OrthoDB" id="9798386at2"/>
<name>A0A2N0Z771_9BACI</name>
<accession>A0A2N0Z771</accession>
<dbReference type="PROSITE" id="PS51892">
    <property type="entry name" value="SUBTILASE"/>
    <property type="match status" value="1"/>
</dbReference>
<feature type="domain" description="FlgD/Vpr Ig-like" evidence="14">
    <location>
        <begin position="739"/>
        <end position="789"/>
    </location>
</feature>
<keyword evidence="7 10" id="KW-0720">Serine protease</keyword>
<dbReference type="GO" id="GO:0005576">
    <property type="term" value="C:extracellular region"/>
    <property type="evidence" value="ECO:0007669"/>
    <property type="project" value="UniProtKB-SubCell"/>
</dbReference>
<evidence type="ECO:0000256" key="12">
    <source>
        <dbReference type="SAM" id="SignalP"/>
    </source>
</evidence>
<dbReference type="PRINTS" id="PR00723">
    <property type="entry name" value="SUBTILISIN"/>
</dbReference>
<evidence type="ECO:0000256" key="1">
    <source>
        <dbReference type="ARBA" id="ARBA00001913"/>
    </source>
</evidence>
<proteinExistence type="inferred from homology"/>
<feature type="domain" description="FlgD/Vpr Ig-like" evidence="14">
    <location>
        <begin position="430"/>
        <end position="486"/>
    </location>
</feature>
<evidence type="ECO:0000256" key="10">
    <source>
        <dbReference type="PROSITE-ProRule" id="PRU01240"/>
    </source>
</evidence>
<dbReference type="GO" id="GO:0006508">
    <property type="term" value="P:proteolysis"/>
    <property type="evidence" value="ECO:0007669"/>
    <property type="project" value="UniProtKB-KW"/>
</dbReference>
<feature type="chain" id="PRO_5014754751" evidence="12">
    <location>
        <begin position="23"/>
        <end position="812"/>
    </location>
</feature>
<comment type="similarity">
    <text evidence="3 10 11">Belongs to the peptidase S8 family.</text>
</comment>
<keyword evidence="16" id="KW-1185">Reference proteome</keyword>
<evidence type="ECO:0000313" key="16">
    <source>
        <dbReference type="Proteomes" id="UP000233375"/>
    </source>
</evidence>
<dbReference type="InterPro" id="IPR023827">
    <property type="entry name" value="Peptidase_S8_Asp-AS"/>
</dbReference>
<comment type="caution">
    <text evidence="15">The sequence shown here is derived from an EMBL/GenBank/DDBJ whole genome shotgun (WGS) entry which is preliminary data.</text>
</comment>
<evidence type="ECO:0000256" key="9">
    <source>
        <dbReference type="PIRSR" id="PIRSR615500-1"/>
    </source>
</evidence>
<dbReference type="GO" id="GO:0004252">
    <property type="term" value="F:serine-type endopeptidase activity"/>
    <property type="evidence" value="ECO:0007669"/>
    <property type="project" value="UniProtKB-UniRule"/>
</dbReference>
<dbReference type="Gene3D" id="2.60.40.4070">
    <property type="match status" value="4"/>
</dbReference>
<evidence type="ECO:0000256" key="3">
    <source>
        <dbReference type="ARBA" id="ARBA00011073"/>
    </source>
</evidence>
<evidence type="ECO:0000259" key="13">
    <source>
        <dbReference type="Pfam" id="PF00082"/>
    </source>
</evidence>
<evidence type="ECO:0000259" key="14">
    <source>
        <dbReference type="Pfam" id="PF13860"/>
    </source>
</evidence>
<dbReference type="PROSITE" id="PS00137">
    <property type="entry name" value="SUBTILASE_HIS"/>
    <property type="match status" value="1"/>
</dbReference>
<dbReference type="Pfam" id="PF13860">
    <property type="entry name" value="FlgD_ig"/>
    <property type="match status" value="3"/>
</dbReference>
<dbReference type="Gene3D" id="3.40.50.200">
    <property type="entry name" value="Peptidase S8/S53 domain"/>
    <property type="match status" value="1"/>
</dbReference>
<sequence length="812" mass="89169">MKKIMGLFFFVLLFIFSSNVSAEEMKVESKISKFNTKELFNAKKDFNAKELVIKFKENVSEKKRWEILLAARLKEDSYIKGFSLIKTTSDEDLKLLADTLLKKKEIEFIEPNYKIKASYTPKDSNYSKQWYLKKITTEKAWNTTKGSSAITVAVLDAGVQTGHSEFKGRITNPYNAVTGGNSLTASSHGTHVAGIIAAANNNKGTVGLAPNVKIMPIDIFDGEFADTYDEATGLIYAADKGANIINMSFGSEYYAYAEAYAIQYAASKGVVLIAAAGNDASLENYYPAGYDSVISVAATDENDRSSDYSNYGSSIDISAPGDDIYSTVPNNKYGYMSGTSMATPIVSGTAALVLSKNPLLSATDVKNILIKSTKDLGANGWDYLFGYGRIDAEKAVKNTPAPFGTLSVNTTYKIKGNNKLNFSVPIYKGTKVTVRIENSQKKTIRTIISNKNWNGGKLSSSWDGKDNKNNFVADGKYTLIVKATNGKETVYQTKDIKASQEIKPIVTISESSSISFSPALKRKGTASFSLNKGSKVDAKIIDGNGQTVKTLLSQKSLATGKHTLTWDGKSNSNKLVKDGTYQLVLSAVDVNKRKADPKKLKMIVDTKGPIVKEKLASTIFKLDGQKQQTATIEWTEQAEASVFIKTEKGTTVKKLTTSKVVKAGKTLFYWNGQTDKNTIVSEGKYYYYYEAKDKVGNITKKKGGLFTIQNWQKPIITTNSTFYYKTNGNLSIPFTASKEGNAIVDVYNSSTLVKSLQKQVEKGEQSISWDGKDKNGKILNDGTYQLKFTLVDKYKQTITKTAQLIVGLTLSQ</sequence>
<feature type="active site" description="Charge relay system" evidence="9 10">
    <location>
        <position position="340"/>
    </location>
</feature>
<keyword evidence="12" id="KW-0732">Signal</keyword>
<dbReference type="InterPro" id="IPR025965">
    <property type="entry name" value="FlgD/Vpr_Ig-like"/>
</dbReference>
<evidence type="ECO:0000256" key="7">
    <source>
        <dbReference type="ARBA" id="ARBA00022825"/>
    </source>
</evidence>
<feature type="signal peptide" evidence="12">
    <location>
        <begin position="1"/>
        <end position="22"/>
    </location>
</feature>